<dbReference type="Gene3D" id="3.40.50.300">
    <property type="entry name" value="P-loop containing nucleotide triphosphate hydrolases"/>
    <property type="match status" value="2"/>
</dbReference>
<keyword evidence="5" id="KW-0547">Nucleotide-binding</keyword>
<gene>
    <name evidence="9" type="ORF">SAMN04488238_10455</name>
</gene>
<dbReference type="PANTHER" id="PTHR43297">
    <property type="entry name" value="OLIGOPEPTIDE TRANSPORT ATP-BINDING PROTEIN APPD"/>
    <property type="match status" value="1"/>
</dbReference>
<evidence type="ECO:0000256" key="3">
    <source>
        <dbReference type="ARBA" id="ARBA00022448"/>
    </source>
</evidence>
<reference evidence="9 10" key="1">
    <citation type="submission" date="2016-10" db="EMBL/GenBank/DDBJ databases">
        <authorList>
            <person name="de Groot N.N."/>
        </authorList>
    </citation>
    <scope>NUCLEOTIDE SEQUENCE [LARGE SCALE GENOMIC DNA]</scope>
    <source>
        <strain evidence="9 10">CGMCC 1.8894</strain>
    </source>
</reference>
<dbReference type="PROSITE" id="PS50893">
    <property type="entry name" value="ABC_TRANSPORTER_2"/>
    <property type="match status" value="2"/>
</dbReference>
<dbReference type="EMBL" id="FNOM01000004">
    <property type="protein sequence ID" value="SDW87525.1"/>
    <property type="molecule type" value="Genomic_DNA"/>
</dbReference>
<dbReference type="NCBIfam" id="NF008453">
    <property type="entry name" value="PRK11308.1"/>
    <property type="match status" value="2"/>
</dbReference>
<keyword evidence="4" id="KW-1003">Cell membrane</keyword>
<dbReference type="NCBIfam" id="NF007739">
    <property type="entry name" value="PRK10419.1"/>
    <property type="match status" value="2"/>
</dbReference>
<dbReference type="InterPro" id="IPR013563">
    <property type="entry name" value="Oligopep_ABC_C"/>
</dbReference>
<dbReference type="InterPro" id="IPR050388">
    <property type="entry name" value="ABC_Ni/Peptide_Import"/>
</dbReference>
<evidence type="ECO:0000256" key="4">
    <source>
        <dbReference type="ARBA" id="ARBA00022475"/>
    </source>
</evidence>
<evidence type="ECO:0000259" key="8">
    <source>
        <dbReference type="PROSITE" id="PS50893"/>
    </source>
</evidence>
<evidence type="ECO:0000256" key="1">
    <source>
        <dbReference type="ARBA" id="ARBA00004417"/>
    </source>
</evidence>
<organism evidence="9 10">
    <name type="scientific">Roseicitreum antarcticum</name>
    <dbReference type="NCBI Taxonomy" id="564137"/>
    <lineage>
        <taxon>Bacteria</taxon>
        <taxon>Pseudomonadati</taxon>
        <taxon>Pseudomonadota</taxon>
        <taxon>Alphaproteobacteria</taxon>
        <taxon>Rhodobacterales</taxon>
        <taxon>Paracoccaceae</taxon>
        <taxon>Roseicitreum</taxon>
    </lineage>
</organism>
<keyword evidence="10" id="KW-1185">Reference proteome</keyword>
<dbReference type="GO" id="GO:0055085">
    <property type="term" value="P:transmembrane transport"/>
    <property type="evidence" value="ECO:0007669"/>
    <property type="project" value="UniProtKB-ARBA"/>
</dbReference>
<dbReference type="SUPFAM" id="SSF52540">
    <property type="entry name" value="P-loop containing nucleoside triphosphate hydrolases"/>
    <property type="match status" value="2"/>
</dbReference>
<feature type="domain" description="ABC transporter" evidence="8">
    <location>
        <begin position="5"/>
        <end position="254"/>
    </location>
</feature>
<dbReference type="FunFam" id="3.40.50.300:FF:000016">
    <property type="entry name" value="Oligopeptide ABC transporter ATP-binding component"/>
    <property type="match status" value="2"/>
</dbReference>
<dbReference type="RefSeq" id="WP_092887281.1">
    <property type="nucleotide sequence ID" value="NZ_CP061498.1"/>
</dbReference>
<keyword evidence="3" id="KW-0813">Transport</keyword>
<proteinExistence type="inferred from homology"/>
<comment type="subcellular location">
    <subcellularLocation>
        <location evidence="1">Cell inner membrane</location>
        <topology evidence="1">Peripheral membrane protein</topology>
    </subcellularLocation>
</comment>
<evidence type="ECO:0000256" key="5">
    <source>
        <dbReference type="ARBA" id="ARBA00022741"/>
    </source>
</evidence>
<dbReference type="InterPro" id="IPR017871">
    <property type="entry name" value="ABC_transporter-like_CS"/>
</dbReference>
<dbReference type="STRING" id="564137.SAMN04488238_10455"/>
<protein>
    <submittedName>
        <fullName evidence="9">Microcin C transport system ATP-binding protein</fullName>
    </submittedName>
</protein>
<dbReference type="GO" id="GO:0016887">
    <property type="term" value="F:ATP hydrolysis activity"/>
    <property type="evidence" value="ECO:0007669"/>
    <property type="project" value="InterPro"/>
</dbReference>
<evidence type="ECO:0000256" key="6">
    <source>
        <dbReference type="ARBA" id="ARBA00022840"/>
    </source>
</evidence>
<name>A0A1H2X3X5_9RHOB</name>
<dbReference type="Pfam" id="PF08352">
    <property type="entry name" value="oligo_HPY"/>
    <property type="match status" value="2"/>
</dbReference>
<dbReference type="InterPro" id="IPR003593">
    <property type="entry name" value="AAA+_ATPase"/>
</dbReference>
<dbReference type="OrthoDB" id="9802264at2"/>
<dbReference type="PANTHER" id="PTHR43297:SF2">
    <property type="entry name" value="DIPEPTIDE TRANSPORT ATP-BINDING PROTEIN DPPD"/>
    <property type="match status" value="1"/>
</dbReference>
<dbReference type="GO" id="GO:0015833">
    <property type="term" value="P:peptide transport"/>
    <property type="evidence" value="ECO:0007669"/>
    <property type="project" value="InterPro"/>
</dbReference>
<dbReference type="PROSITE" id="PS00211">
    <property type="entry name" value="ABC_TRANSPORTER_1"/>
    <property type="match status" value="2"/>
</dbReference>
<dbReference type="GO" id="GO:0005886">
    <property type="term" value="C:plasma membrane"/>
    <property type="evidence" value="ECO:0007669"/>
    <property type="project" value="UniProtKB-SubCell"/>
</dbReference>
<evidence type="ECO:0000256" key="2">
    <source>
        <dbReference type="ARBA" id="ARBA00005417"/>
    </source>
</evidence>
<comment type="similarity">
    <text evidence="2">Belongs to the ABC transporter superfamily.</text>
</comment>
<evidence type="ECO:0000313" key="10">
    <source>
        <dbReference type="Proteomes" id="UP000198539"/>
    </source>
</evidence>
<evidence type="ECO:0000313" key="9">
    <source>
        <dbReference type="EMBL" id="SDW87525.1"/>
    </source>
</evidence>
<dbReference type="Proteomes" id="UP000198539">
    <property type="component" value="Unassembled WGS sequence"/>
</dbReference>
<keyword evidence="7" id="KW-0472">Membrane</keyword>
<dbReference type="Pfam" id="PF00005">
    <property type="entry name" value="ABC_tran"/>
    <property type="match status" value="2"/>
</dbReference>
<dbReference type="CDD" id="cd03257">
    <property type="entry name" value="ABC_NikE_OppD_transporters"/>
    <property type="match status" value="2"/>
</dbReference>
<sequence>MSAVLKVDNLSVTFRQDGRDIQAVRGVSFHVGRGETVALVGESGSGKSVTALSTVSLIPDSATVTGSVSYLGTEMVGAAEPDLRRVRGNDISFIFQEPMTSLNPLHTIEKQLAESLALHQGLAGKAARARIIELLEKVGIRDAETRLGAYPHQLSGGQRQRVMIAMALANGPDLLVADEPTTALDVTIQAQILDLLTDLKEAEGMSMLFITHDLNIVRRIADRVCVMQGGEIVEQGPTDEVFTNPQHPYTRKLLGATSTGTPGPVPTGAPEVLRTDNLRVWFPIHRGFLRRVTGHIKAVNAASLTLHAGETLGVVGESGSGKTTLALAIMRLISSKGPIVFQGRDIQGQTSKQLRALRRDVQIVFQDPFGSLSPRMTVEQIIAEGLGVHGVPDGRPLREVVAQMMAEVGLDPATMARYPHEFSGGQRQRIAIARAMVLRPKLLVLDEPTSALDMTVQVQIVTLLRELQAKYGLAYLFISHDLRVIRALSHQVMVMKHGDVVEAGPAEQLFNAPKSDYTRALMAAAFDIKVHEKL</sequence>
<dbReference type="GO" id="GO:0005524">
    <property type="term" value="F:ATP binding"/>
    <property type="evidence" value="ECO:0007669"/>
    <property type="project" value="UniProtKB-KW"/>
</dbReference>
<feature type="domain" description="ABC transporter" evidence="8">
    <location>
        <begin position="273"/>
        <end position="522"/>
    </location>
</feature>
<dbReference type="InterPro" id="IPR003439">
    <property type="entry name" value="ABC_transporter-like_ATP-bd"/>
</dbReference>
<dbReference type="InterPro" id="IPR027417">
    <property type="entry name" value="P-loop_NTPase"/>
</dbReference>
<dbReference type="AlphaFoldDB" id="A0A1H2X3X5"/>
<keyword evidence="6 9" id="KW-0067">ATP-binding</keyword>
<accession>A0A1H2X3X5</accession>
<dbReference type="SMART" id="SM00382">
    <property type="entry name" value="AAA"/>
    <property type="match status" value="2"/>
</dbReference>
<evidence type="ECO:0000256" key="7">
    <source>
        <dbReference type="ARBA" id="ARBA00023136"/>
    </source>
</evidence>